<dbReference type="RefSeq" id="WP_187760878.1">
    <property type="nucleotide sequence ID" value="NZ_CP061038.1"/>
</dbReference>
<name>A0A7H0LFU7_9SPHN</name>
<gene>
    <name evidence="2" type="ORF">H3Z74_17620</name>
</gene>
<dbReference type="InterPro" id="IPR032710">
    <property type="entry name" value="NTF2-like_dom_sf"/>
</dbReference>
<dbReference type="Proteomes" id="UP000516148">
    <property type="component" value="Chromosome"/>
</dbReference>
<protein>
    <submittedName>
        <fullName evidence="2">Nuclear transport factor 2 family protein</fullName>
    </submittedName>
</protein>
<sequence length="134" mass="14702">MSADFESFFDRRTKAAHAYVNGDAAPLQTLLTPNETASFHSPGGDSVTGPKPVADRYVEDAKRFAPGSRSQLEILQKAAGDLAFWTGFQNASMCLAGKDEPVDMRIRVTEVFRREAGEWKMVHRHADMAGKGAK</sequence>
<dbReference type="KEGG" id="spap:H3Z74_17620"/>
<dbReference type="AlphaFoldDB" id="A0A7H0LFU7"/>
<keyword evidence="3" id="KW-1185">Reference proteome</keyword>
<feature type="domain" description="SnoaL-like" evidence="1">
    <location>
        <begin position="14"/>
        <end position="126"/>
    </location>
</feature>
<dbReference type="EMBL" id="CP061038">
    <property type="protein sequence ID" value="QNQ08550.1"/>
    <property type="molecule type" value="Genomic_DNA"/>
</dbReference>
<dbReference type="InterPro" id="IPR037401">
    <property type="entry name" value="SnoaL-like"/>
</dbReference>
<evidence type="ECO:0000313" key="3">
    <source>
        <dbReference type="Proteomes" id="UP000516148"/>
    </source>
</evidence>
<evidence type="ECO:0000313" key="2">
    <source>
        <dbReference type="EMBL" id="QNQ08550.1"/>
    </source>
</evidence>
<dbReference type="Gene3D" id="3.10.450.50">
    <property type="match status" value="1"/>
</dbReference>
<dbReference type="Pfam" id="PF13474">
    <property type="entry name" value="SnoaL_3"/>
    <property type="match status" value="1"/>
</dbReference>
<evidence type="ECO:0000259" key="1">
    <source>
        <dbReference type="Pfam" id="PF13474"/>
    </source>
</evidence>
<dbReference type="SUPFAM" id="SSF54427">
    <property type="entry name" value="NTF2-like"/>
    <property type="match status" value="1"/>
</dbReference>
<proteinExistence type="predicted"/>
<reference evidence="2 3" key="1">
    <citation type="submission" date="2020-09" db="EMBL/GenBank/DDBJ databases">
        <title>Sphingomonas sp., a new species isolated from pork steak.</title>
        <authorList>
            <person name="Heidler von Heilborn D."/>
        </authorList>
    </citation>
    <scope>NUCLEOTIDE SEQUENCE [LARGE SCALE GENOMIC DNA]</scope>
    <source>
        <strain evidence="3">S8-3T</strain>
    </source>
</reference>
<organism evidence="2 3">
    <name type="scientific">Sphingomonas alpina</name>
    <dbReference type="NCBI Taxonomy" id="653931"/>
    <lineage>
        <taxon>Bacteria</taxon>
        <taxon>Pseudomonadati</taxon>
        <taxon>Pseudomonadota</taxon>
        <taxon>Alphaproteobacteria</taxon>
        <taxon>Sphingomonadales</taxon>
        <taxon>Sphingomonadaceae</taxon>
        <taxon>Sphingomonas</taxon>
    </lineage>
</organism>
<accession>A0A7H0LFU7</accession>